<evidence type="ECO:0000256" key="5">
    <source>
        <dbReference type="ARBA" id="ARBA00023136"/>
    </source>
</evidence>
<accession>A0AAD9ILG6</accession>
<dbReference type="GO" id="GO:0016020">
    <property type="term" value="C:membrane"/>
    <property type="evidence" value="ECO:0007669"/>
    <property type="project" value="UniProtKB-SubCell"/>
</dbReference>
<evidence type="ECO:0000256" key="3">
    <source>
        <dbReference type="ARBA" id="ARBA00022781"/>
    </source>
</evidence>
<gene>
    <name evidence="7" type="ORF">QBZ16_003066</name>
</gene>
<organism evidence="7 8">
    <name type="scientific">Prototheca wickerhamii</name>
    <dbReference type="NCBI Taxonomy" id="3111"/>
    <lineage>
        <taxon>Eukaryota</taxon>
        <taxon>Viridiplantae</taxon>
        <taxon>Chlorophyta</taxon>
        <taxon>core chlorophytes</taxon>
        <taxon>Trebouxiophyceae</taxon>
        <taxon>Chlorellales</taxon>
        <taxon>Chlorellaceae</taxon>
        <taxon>Prototheca</taxon>
    </lineage>
</organism>
<dbReference type="AlphaFoldDB" id="A0AAD9ILG6"/>
<name>A0AAD9ILG6_PROWI</name>
<evidence type="ECO:0000256" key="1">
    <source>
        <dbReference type="ARBA" id="ARBA00004370"/>
    </source>
</evidence>
<evidence type="ECO:0000256" key="6">
    <source>
        <dbReference type="ARBA" id="ARBA00023310"/>
    </source>
</evidence>
<evidence type="ECO:0000313" key="8">
    <source>
        <dbReference type="Proteomes" id="UP001255856"/>
    </source>
</evidence>
<keyword evidence="2" id="KW-0813">Transport</keyword>
<dbReference type="PRINTS" id="PR00125">
    <property type="entry name" value="ATPASEDELTA"/>
</dbReference>
<keyword evidence="6" id="KW-0066">ATP synthesis</keyword>
<dbReference type="InterPro" id="IPR000711">
    <property type="entry name" value="ATPase_OSCP/dsu"/>
</dbReference>
<dbReference type="EMBL" id="JASFZW010000003">
    <property type="protein sequence ID" value="KAK2079375.1"/>
    <property type="molecule type" value="Genomic_DNA"/>
</dbReference>
<evidence type="ECO:0000313" key="7">
    <source>
        <dbReference type="EMBL" id="KAK2079375.1"/>
    </source>
</evidence>
<sequence>MRAKKGLLSDIGEAAGVAPTLVHFLWVVCDNGQLHHLIRILDAAEGTLADASGELRATVSSAAALQPGEQLVIAKKLQELSGCRDVRLKLKIDPKLLGGFVVRYNSRSIDCSGRLATIQQILRKRLPRADHPP</sequence>
<reference evidence="7" key="1">
    <citation type="submission" date="2021-01" db="EMBL/GenBank/DDBJ databases">
        <authorList>
            <person name="Eckstrom K.M.E."/>
        </authorList>
    </citation>
    <scope>NUCLEOTIDE SEQUENCE</scope>
    <source>
        <strain evidence="7">UVCC 0001</strain>
    </source>
</reference>
<dbReference type="InterPro" id="IPR020781">
    <property type="entry name" value="ATPase_OSCP/d_CS"/>
</dbReference>
<evidence type="ECO:0000256" key="4">
    <source>
        <dbReference type="ARBA" id="ARBA00023065"/>
    </source>
</evidence>
<comment type="caution">
    <text evidence="7">The sequence shown here is derived from an EMBL/GenBank/DDBJ whole genome shotgun (WGS) entry which is preliminary data.</text>
</comment>
<keyword evidence="5" id="KW-0472">Membrane</keyword>
<proteinExistence type="predicted"/>
<keyword evidence="8" id="KW-1185">Reference proteome</keyword>
<dbReference type="PANTHER" id="PTHR11910">
    <property type="entry name" value="ATP SYNTHASE DELTA CHAIN"/>
    <property type="match status" value="1"/>
</dbReference>
<comment type="subcellular location">
    <subcellularLocation>
        <location evidence="1">Membrane</location>
    </subcellularLocation>
</comment>
<dbReference type="GO" id="GO:0046933">
    <property type="term" value="F:proton-transporting ATP synthase activity, rotational mechanism"/>
    <property type="evidence" value="ECO:0007669"/>
    <property type="project" value="InterPro"/>
</dbReference>
<keyword evidence="3" id="KW-0375">Hydrogen ion transport</keyword>
<dbReference type="Proteomes" id="UP001255856">
    <property type="component" value="Unassembled WGS sequence"/>
</dbReference>
<protein>
    <submittedName>
        <fullName evidence="7">Uncharacterized protein</fullName>
    </submittedName>
</protein>
<dbReference type="Pfam" id="PF00213">
    <property type="entry name" value="OSCP"/>
    <property type="match status" value="1"/>
</dbReference>
<evidence type="ECO:0000256" key="2">
    <source>
        <dbReference type="ARBA" id="ARBA00022448"/>
    </source>
</evidence>
<keyword evidence="4" id="KW-0406">Ion transport</keyword>
<dbReference type="PROSITE" id="PS00389">
    <property type="entry name" value="ATPASE_DELTA"/>
    <property type="match status" value="1"/>
</dbReference>